<keyword evidence="17" id="KW-0804">Transcription</keyword>
<dbReference type="GO" id="GO:0046872">
    <property type="term" value="F:metal ion binding"/>
    <property type="evidence" value="ECO:0007669"/>
    <property type="project" value="UniProtKB-KW"/>
</dbReference>
<dbReference type="InterPro" id="IPR032675">
    <property type="entry name" value="LRR_dom_sf"/>
</dbReference>
<evidence type="ECO:0000256" key="21">
    <source>
        <dbReference type="ARBA" id="ARBA00031469"/>
    </source>
</evidence>
<reference evidence="25" key="1">
    <citation type="submission" date="2016-05" db="EMBL/GenBank/DDBJ databases">
        <title>Comparative genomics of biotechnologically important yeasts.</title>
        <authorList>
            <consortium name="DOE Joint Genome Institute"/>
            <person name="Riley R."/>
            <person name="Haridas S."/>
            <person name="Wolfe K.H."/>
            <person name="Lopes M.R."/>
            <person name="Hittinger C.T."/>
            <person name="Goker M."/>
            <person name="Salamov A."/>
            <person name="Wisecaver J."/>
            <person name="Long T.M."/>
            <person name="Aerts A.L."/>
            <person name="Barry K."/>
            <person name="Choi C."/>
            <person name="Clum A."/>
            <person name="Coughlan A.Y."/>
            <person name="Deshpande S."/>
            <person name="Douglass A.P."/>
            <person name="Hanson S.J."/>
            <person name="Klenk H.-P."/>
            <person name="Labutti K."/>
            <person name="Lapidus A."/>
            <person name="Lindquist E."/>
            <person name="Lipzen A."/>
            <person name="Meier-Kolthoff J.P."/>
            <person name="Ohm R.A."/>
            <person name="Otillar R.P."/>
            <person name="Pangilinan J."/>
            <person name="Peng Y."/>
            <person name="Rokas A."/>
            <person name="Rosa C.A."/>
            <person name="Scheuner C."/>
            <person name="Sibirny A.A."/>
            <person name="Slot J.C."/>
            <person name="Stielow J.B."/>
            <person name="Sun H."/>
            <person name="Kurtzman C.P."/>
            <person name="Blackwell M."/>
            <person name="Grigoriev I.V."/>
            <person name="Jeffries T.W."/>
        </authorList>
    </citation>
    <scope>NUCLEOTIDE SEQUENCE [LARGE SCALE GENOMIC DNA]</scope>
    <source>
        <strain evidence="25">NRRL Y-12698</strain>
    </source>
</reference>
<evidence type="ECO:0000256" key="8">
    <source>
        <dbReference type="ARBA" id="ARBA00022614"/>
    </source>
</evidence>
<evidence type="ECO:0000256" key="2">
    <source>
        <dbReference type="ARBA" id="ARBA00001946"/>
    </source>
</evidence>
<evidence type="ECO:0000256" key="18">
    <source>
        <dbReference type="ARBA" id="ARBA00023242"/>
    </source>
</evidence>
<evidence type="ECO:0000256" key="3">
    <source>
        <dbReference type="ARBA" id="ARBA00004123"/>
    </source>
</evidence>
<keyword evidence="25" id="KW-1185">Reference proteome</keyword>
<comment type="catalytic activity">
    <reaction evidence="1">
        <text>Exonucleolytic cleavage of poly(A) to 5'-AMP.</text>
        <dbReference type="EC" id="3.1.13.4"/>
    </reaction>
</comment>
<evidence type="ECO:0000256" key="10">
    <source>
        <dbReference type="ARBA" id="ARBA00022723"/>
    </source>
</evidence>
<dbReference type="GO" id="GO:0000076">
    <property type="term" value="P:DNA replication checkpoint signaling"/>
    <property type="evidence" value="ECO:0007669"/>
    <property type="project" value="EnsemblFungi"/>
</dbReference>
<keyword evidence="16" id="KW-0805">Transcription regulation</keyword>
<evidence type="ECO:0000256" key="14">
    <source>
        <dbReference type="ARBA" id="ARBA00022842"/>
    </source>
</evidence>
<evidence type="ECO:0000256" key="9">
    <source>
        <dbReference type="ARBA" id="ARBA00022722"/>
    </source>
</evidence>
<comment type="subcellular location">
    <subcellularLocation>
        <location evidence="4">Cytoplasm</location>
    </subcellularLocation>
    <subcellularLocation>
        <location evidence="3">Nucleus</location>
    </subcellularLocation>
</comment>
<evidence type="ECO:0000256" key="6">
    <source>
        <dbReference type="ARBA" id="ARBA00012161"/>
    </source>
</evidence>
<dbReference type="EMBL" id="KV454434">
    <property type="protein sequence ID" value="ODQ78636.1"/>
    <property type="molecule type" value="Genomic_DNA"/>
</dbReference>
<dbReference type="GO" id="GO:0006260">
    <property type="term" value="P:DNA replication"/>
    <property type="evidence" value="ECO:0007669"/>
    <property type="project" value="EnsemblFungi"/>
</dbReference>
<keyword evidence="12" id="KW-0378">Hydrolase</keyword>
<dbReference type="GO" id="GO:0007089">
    <property type="term" value="P:traversing start control point of mitotic cell cycle"/>
    <property type="evidence" value="ECO:0007669"/>
    <property type="project" value="EnsemblFungi"/>
</dbReference>
<dbReference type="GO" id="GO:0006368">
    <property type="term" value="P:transcription elongation by RNA polymerase II"/>
    <property type="evidence" value="ECO:0007669"/>
    <property type="project" value="EnsemblFungi"/>
</dbReference>
<dbReference type="InterPro" id="IPR005135">
    <property type="entry name" value="Endo/exonuclease/phosphatase"/>
</dbReference>
<dbReference type="InterPro" id="IPR003591">
    <property type="entry name" value="Leu-rich_rpt_typical-subtyp"/>
</dbReference>
<accession>A0A1E3QLR1</accession>
<dbReference type="Gene3D" id="3.80.10.10">
    <property type="entry name" value="Ribonuclease Inhibitor"/>
    <property type="match status" value="1"/>
</dbReference>
<dbReference type="InterPro" id="IPR036691">
    <property type="entry name" value="Endo/exonu/phosph_ase_sf"/>
</dbReference>
<organism evidence="24 25">
    <name type="scientific">Babjeviella inositovora NRRL Y-12698</name>
    <dbReference type="NCBI Taxonomy" id="984486"/>
    <lineage>
        <taxon>Eukaryota</taxon>
        <taxon>Fungi</taxon>
        <taxon>Dikarya</taxon>
        <taxon>Ascomycota</taxon>
        <taxon>Saccharomycotina</taxon>
        <taxon>Pichiomycetes</taxon>
        <taxon>Serinales incertae sedis</taxon>
        <taxon>Babjeviella</taxon>
    </lineage>
</organism>
<dbReference type="STRING" id="984486.A0A1E3QLR1"/>
<dbReference type="RefSeq" id="XP_018983964.1">
    <property type="nucleotide sequence ID" value="XM_019132162.1"/>
</dbReference>
<keyword evidence="14" id="KW-0460">Magnesium</keyword>
<keyword evidence="8" id="KW-0433">Leucine-rich repeat</keyword>
<comment type="cofactor">
    <cofactor evidence="2">
        <name>Mg(2+)</name>
        <dbReference type="ChEBI" id="CHEBI:18420"/>
    </cofactor>
</comment>
<dbReference type="SUPFAM" id="SSF52058">
    <property type="entry name" value="L domain-like"/>
    <property type="match status" value="1"/>
</dbReference>
<evidence type="ECO:0000256" key="20">
    <source>
        <dbReference type="ARBA" id="ARBA00030493"/>
    </source>
</evidence>
<sequence>MNPSTLLAQTFQATSINLGPSLLATVYWQNQMQLAQFSRKTSQQPHFYARQSAASARKKGFMGTDTTAKPTTLVDVTKGLLTTADDGEKQAQSANPLLQNKKLVIDDEEHEEEALKQQYDQKQLWSGLDLGGQGVMSLSPNLFRYSFLTRLYLCNNKLTAIPEAVSKLKNLSVLDLSNNQISTLPAEMGTLFRLKYLYLFDNQINQIPFEFGNLFKLEFLGIEGNPLDLDTAKLLAERGTARLILHLRDNAPECAPPKEREWILLHDDGEPITDQDEYARAVADSDKKLASFTLMSYNTLCHHYATPKMYKYTPLWALEWNYRREQLRQQILGFDSDVLCLYEVETKMFEDFWSPLFAEHGYRGVFYCKTRAKTMSEKDSKKVDGCATFYKWKKFDLLEKKNIEYTGAVLGQDKYKKTDDVFNRFMNKDNIALVTLLRHIDTGNKIVVACTHLHWDPKFNDVKTVQVAVLLEELTGLVKKYNHVHGPNDSVKNYPLIICGDFNSDVDSAVYELFSQGSVSKHLDTDGRDYGKFTDEGFHHQFSLRSAYDSIGELPFTNLTPSFTDVIDYIWYSTTTLSVKGLLGKIDPAYLKNIIGFPNAHFPSDHIPLISQFSFKKARDTSKGNYKPDFKSGSRKV</sequence>
<evidence type="ECO:0000256" key="22">
    <source>
        <dbReference type="ARBA" id="ARBA00033317"/>
    </source>
</evidence>
<name>A0A1E3QLR1_9ASCO</name>
<dbReference type="GO" id="GO:0004535">
    <property type="term" value="F:poly(A)-specific ribonuclease activity"/>
    <property type="evidence" value="ECO:0007669"/>
    <property type="project" value="UniProtKB-EC"/>
</dbReference>
<dbReference type="InterPro" id="IPR001611">
    <property type="entry name" value="Leu-rich_rpt"/>
</dbReference>
<dbReference type="PANTHER" id="PTHR12121">
    <property type="entry name" value="CARBON CATABOLITE REPRESSOR PROTEIN 4"/>
    <property type="match status" value="1"/>
</dbReference>
<dbReference type="Pfam" id="PF03372">
    <property type="entry name" value="Exo_endo_phos"/>
    <property type="match status" value="1"/>
</dbReference>
<dbReference type="CDD" id="cd09097">
    <property type="entry name" value="Deadenylase_CCR4"/>
    <property type="match status" value="1"/>
</dbReference>
<evidence type="ECO:0000256" key="19">
    <source>
        <dbReference type="ARBA" id="ARBA00023475"/>
    </source>
</evidence>
<evidence type="ECO:0000256" key="13">
    <source>
        <dbReference type="ARBA" id="ARBA00022839"/>
    </source>
</evidence>
<dbReference type="SMART" id="SM00369">
    <property type="entry name" value="LRR_TYP"/>
    <property type="match status" value="3"/>
</dbReference>
<gene>
    <name evidence="24" type="ORF">BABINDRAFT_51437</name>
</gene>
<dbReference type="InterPro" id="IPR050410">
    <property type="entry name" value="CCR4/nocturin_mRNA_transcr"/>
</dbReference>
<keyword evidence="10" id="KW-0479">Metal-binding</keyword>
<evidence type="ECO:0000256" key="7">
    <source>
        <dbReference type="ARBA" id="ARBA00022490"/>
    </source>
</evidence>
<evidence type="ECO:0000256" key="1">
    <source>
        <dbReference type="ARBA" id="ARBA00001663"/>
    </source>
</evidence>
<keyword evidence="13" id="KW-0269">Exonuclease</keyword>
<evidence type="ECO:0000256" key="5">
    <source>
        <dbReference type="ARBA" id="ARBA00010774"/>
    </source>
</evidence>
<dbReference type="GO" id="GO:0030015">
    <property type="term" value="C:CCR4-NOT core complex"/>
    <property type="evidence" value="ECO:0007669"/>
    <property type="project" value="EnsemblFungi"/>
</dbReference>
<dbReference type="AlphaFoldDB" id="A0A1E3QLR1"/>
<evidence type="ECO:0000256" key="16">
    <source>
        <dbReference type="ARBA" id="ARBA00023015"/>
    </source>
</evidence>
<dbReference type="Pfam" id="PF13855">
    <property type="entry name" value="LRR_8"/>
    <property type="match status" value="1"/>
</dbReference>
<keyword evidence="11" id="KW-0677">Repeat</keyword>
<feature type="domain" description="Endonuclease/exonuclease/phosphatase" evidence="23">
    <location>
        <begin position="295"/>
        <end position="606"/>
    </location>
</feature>
<evidence type="ECO:0000256" key="17">
    <source>
        <dbReference type="ARBA" id="ARBA00023163"/>
    </source>
</evidence>
<protein>
    <recommendedName>
        <fullName evidence="19">CCR4-Not complex 3'-5'-exoribonuclease subunit Ccr4</fullName>
        <ecNumber evidence="6">3.1.13.4</ecNumber>
    </recommendedName>
    <alternativeName>
        <fullName evidence="20">Carbon catabolite repressor protein 4</fullName>
    </alternativeName>
    <alternativeName>
        <fullName evidence="21">Cytoplasmic deadenylase</fullName>
    </alternativeName>
    <alternativeName>
        <fullName evidence="22">Glucose-repressible alcohol dehydrogenase transcriptional effector</fullName>
    </alternativeName>
</protein>
<comment type="similarity">
    <text evidence="5">Belongs to the CCR4/nocturin family.</text>
</comment>
<keyword evidence="7" id="KW-0963">Cytoplasm</keyword>
<evidence type="ECO:0000256" key="12">
    <source>
        <dbReference type="ARBA" id="ARBA00022801"/>
    </source>
</evidence>
<dbReference type="GO" id="GO:0032968">
    <property type="term" value="P:positive regulation of transcription elongation by RNA polymerase II"/>
    <property type="evidence" value="ECO:0007669"/>
    <property type="project" value="EnsemblFungi"/>
</dbReference>
<dbReference type="GO" id="GO:0000932">
    <property type="term" value="C:P-body"/>
    <property type="evidence" value="ECO:0007669"/>
    <property type="project" value="EnsemblFungi"/>
</dbReference>
<evidence type="ECO:0000313" key="24">
    <source>
        <dbReference type="EMBL" id="ODQ78636.1"/>
    </source>
</evidence>
<dbReference type="EC" id="3.1.13.4" evidence="6"/>
<dbReference type="OrthoDB" id="428734at2759"/>
<dbReference type="Proteomes" id="UP000094336">
    <property type="component" value="Unassembled WGS sequence"/>
</dbReference>
<dbReference type="PANTHER" id="PTHR12121:SF100">
    <property type="entry name" value="POLY(A)-SPECIFIC RIBONUCLEASE"/>
    <property type="match status" value="1"/>
</dbReference>
<keyword evidence="9" id="KW-0540">Nuclease</keyword>
<evidence type="ECO:0000259" key="23">
    <source>
        <dbReference type="Pfam" id="PF03372"/>
    </source>
</evidence>
<dbReference type="GO" id="GO:0003723">
    <property type="term" value="F:RNA binding"/>
    <property type="evidence" value="ECO:0007669"/>
    <property type="project" value="UniProtKB-KW"/>
</dbReference>
<keyword evidence="18" id="KW-0539">Nucleus</keyword>
<evidence type="ECO:0000256" key="11">
    <source>
        <dbReference type="ARBA" id="ARBA00022737"/>
    </source>
</evidence>
<keyword evidence="15" id="KW-0694">RNA-binding</keyword>
<dbReference type="GeneID" id="30150015"/>
<evidence type="ECO:0000256" key="4">
    <source>
        <dbReference type="ARBA" id="ARBA00004496"/>
    </source>
</evidence>
<proteinExistence type="inferred from homology"/>
<dbReference type="FunFam" id="3.60.10.10:FF:000037">
    <property type="entry name" value="Glucose-repressible alcohol dehydrogenase transcriptional effector"/>
    <property type="match status" value="1"/>
</dbReference>
<dbReference type="PROSITE" id="PS51450">
    <property type="entry name" value="LRR"/>
    <property type="match status" value="1"/>
</dbReference>
<dbReference type="GO" id="GO:0016593">
    <property type="term" value="C:Cdc73/Paf1 complex"/>
    <property type="evidence" value="ECO:0007669"/>
    <property type="project" value="EnsemblFungi"/>
</dbReference>
<evidence type="ECO:0000256" key="15">
    <source>
        <dbReference type="ARBA" id="ARBA00022884"/>
    </source>
</evidence>
<dbReference type="Gene3D" id="3.60.10.10">
    <property type="entry name" value="Endonuclease/exonuclease/phosphatase"/>
    <property type="match status" value="1"/>
</dbReference>
<dbReference type="SUPFAM" id="SSF56219">
    <property type="entry name" value="DNase I-like"/>
    <property type="match status" value="1"/>
</dbReference>
<evidence type="ECO:0000313" key="25">
    <source>
        <dbReference type="Proteomes" id="UP000094336"/>
    </source>
</evidence>
<dbReference type="GO" id="GO:0000289">
    <property type="term" value="P:nuclear-transcribed mRNA poly(A) tail shortening"/>
    <property type="evidence" value="ECO:0007669"/>
    <property type="project" value="EnsemblFungi"/>
</dbReference>